<evidence type="ECO:0000259" key="7">
    <source>
        <dbReference type="Pfam" id="PF00884"/>
    </source>
</evidence>
<dbReference type="CDD" id="cd16027">
    <property type="entry name" value="SGSH"/>
    <property type="match status" value="1"/>
</dbReference>
<feature type="domain" description="Sulfatase N-terminal" evidence="7">
    <location>
        <begin position="156"/>
        <end position="300"/>
    </location>
</feature>
<feature type="domain" description="Sulfatase N-terminal" evidence="7">
    <location>
        <begin position="33"/>
        <end position="135"/>
    </location>
</feature>
<evidence type="ECO:0000313" key="8">
    <source>
        <dbReference type="EMBL" id="QDT71102.1"/>
    </source>
</evidence>
<comment type="similarity">
    <text evidence="1">Belongs to the sulfatase family.</text>
</comment>
<dbReference type="Gene3D" id="3.40.720.10">
    <property type="entry name" value="Alkaline Phosphatase, subunit A"/>
    <property type="match status" value="1"/>
</dbReference>
<evidence type="ECO:0000256" key="5">
    <source>
        <dbReference type="SAM" id="MobiDB-lite"/>
    </source>
</evidence>
<evidence type="ECO:0000256" key="4">
    <source>
        <dbReference type="ARBA" id="ARBA00022837"/>
    </source>
</evidence>
<dbReference type="InterPro" id="IPR024607">
    <property type="entry name" value="Sulfatase_CS"/>
</dbReference>
<protein>
    <submittedName>
        <fullName evidence="8">Choline-sulfatase</fullName>
        <ecNumber evidence="8">3.1.6.6</ecNumber>
    </submittedName>
</protein>
<keyword evidence="3 8" id="KW-0378">Hydrolase</keyword>
<dbReference type="PANTHER" id="PTHR42693:SF53">
    <property type="entry name" value="ENDO-4-O-SULFATASE"/>
    <property type="match status" value="1"/>
</dbReference>
<dbReference type="RefSeq" id="WP_145430204.1">
    <property type="nucleotide sequence ID" value="NZ_CP036339.1"/>
</dbReference>
<dbReference type="InterPro" id="IPR000917">
    <property type="entry name" value="Sulfatase_N"/>
</dbReference>
<keyword evidence="9" id="KW-1185">Reference proteome</keyword>
<dbReference type="AlphaFoldDB" id="A0A517TRU7"/>
<dbReference type="EMBL" id="CP036339">
    <property type="protein sequence ID" value="QDT71102.1"/>
    <property type="molecule type" value="Genomic_DNA"/>
</dbReference>
<organism evidence="8 9">
    <name type="scientific">Lacipirellula limnantheis</name>
    <dbReference type="NCBI Taxonomy" id="2528024"/>
    <lineage>
        <taxon>Bacteria</taxon>
        <taxon>Pseudomonadati</taxon>
        <taxon>Planctomycetota</taxon>
        <taxon>Planctomycetia</taxon>
        <taxon>Pirellulales</taxon>
        <taxon>Lacipirellulaceae</taxon>
        <taxon>Lacipirellula</taxon>
    </lineage>
</organism>
<feature type="region of interest" description="Disordered" evidence="5">
    <location>
        <begin position="445"/>
        <end position="493"/>
    </location>
</feature>
<feature type="compositionally biased region" description="Basic and acidic residues" evidence="5">
    <location>
        <begin position="465"/>
        <end position="474"/>
    </location>
</feature>
<dbReference type="KEGG" id="llh:I41_02570"/>
<dbReference type="OrthoDB" id="9762324at2"/>
<dbReference type="EC" id="3.1.6.6" evidence="8"/>
<feature type="signal peptide" evidence="6">
    <location>
        <begin position="1"/>
        <end position="26"/>
    </location>
</feature>
<evidence type="ECO:0000256" key="3">
    <source>
        <dbReference type="ARBA" id="ARBA00022801"/>
    </source>
</evidence>
<dbReference type="GO" id="GO:0004065">
    <property type="term" value="F:arylsulfatase activity"/>
    <property type="evidence" value="ECO:0007669"/>
    <property type="project" value="TreeGrafter"/>
</dbReference>
<evidence type="ECO:0000256" key="1">
    <source>
        <dbReference type="ARBA" id="ARBA00008779"/>
    </source>
</evidence>
<dbReference type="InterPro" id="IPR050738">
    <property type="entry name" value="Sulfatase"/>
</dbReference>
<dbReference type="GO" id="GO:0047753">
    <property type="term" value="F:choline-sulfatase activity"/>
    <property type="evidence" value="ECO:0007669"/>
    <property type="project" value="UniProtKB-EC"/>
</dbReference>
<dbReference type="GO" id="GO:0046872">
    <property type="term" value="F:metal ion binding"/>
    <property type="evidence" value="ECO:0007669"/>
    <property type="project" value="UniProtKB-KW"/>
</dbReference>
<name>A0A517TRU7_9BACT</name>
<gene>
    <name evidence="8" type="primary">betC_1</name>
    <name evidence="8" type="ORF">I41_02570</name>
</gene>
<sequence length="493" mass="54375" precursor="true">MRSFLSETTCLFVVLVVSPWFNSANAQAETARPNFVFIIADDVSPDDLPCYAPSPVKAPHLDRLAAEGRVFDRAYLTTSSCSPTRCSIITGRYPHNTGAPELHLPLPAGQFMFPQALRAAGYFTVLSGKNHLGPNIFTAFDQISPGRGPGKEGDWVRQLRERPQDKPFFMWLASTDAHRPWQTSEQDPVYDPASAVVPPFLVDGPQTREDLAAYYHEISRLDRFVGKVVDELQRQGIAENTYVIFTADNGRPFPRCKTRLYDSGVKTPLIVWRPGTIKPGRTGALASVIDLAPTILQLAGLPIDPRVQGVSLEPLLANPQATVRDVAFSEHNWHVGQAHERSVRDGRWLYIRNAYPALQSLCVESGPQEPAGRELWMVYAAGTLKPEQGDVFLQPRPAEELYDVEADPHQLRNLLGKSEATEEMAAVHARLQQALDQWVAETGDAVPTNPTPGANVVGRGQGMGREFRHRELPGESRNASSLNAPGPIRLSTP</sequence>
<reference evidence="8 9" key="1">
    <citation type="submission" date="2019-02" db="EMBL/GenBank/DDBJ databases">
        <title>Deep-cultivation of Planctomycetes and their phenomic and genomic characterization uncovers novel biology.</title>
        <authorList>
            <person name="Wiegand S."/>
            <person name="Jogler M."/>
            <person name="Boedeker C."/>
            <person name="Pinto D."/>
            <person name="Vollmers J."/>
            <person name="Rivas-Marin E."/>
            <person name="Kohn T."/>
            <person name="Peeters S.H."/>
            <person name="Heuer A."/>
            <person name="Rast P."/>
            <person name="Oberbeckmann S."/>
            <person name="Bunk B."/>
            <person name="Jeske O."/>
            <person name="Meyerdierks A."/>
            <person name="Storesund J.E."/>
            <person name="Kallscheuer N."/>
            <person name="Luecker S."/>
            <person name="Lage O.M."/>
            <person name="Pohl T."/>
            <person name="Merkel B.J."/>
            <person name="Hornburger P."/>
            <person name="Mueller R.-W."/>
            <person name="Bruemmer F."/>
            <person name="Labrenz M."/>
            <person name="Spormann A.M."/>
            <person name="Op den Camp H."/>
            <person name="Overmann J."/>
            <person name="Amann R."/>
            <person name="Jetten M.S.M."/>
            <person name="Mascher T."/>
            <person name="Medema M.H."/>
            <person name="Devos D.P."/>
            <person name="Kaster A.-K."/>
            <person name="Ovreas L."/>
            <person name="Rohde M."/>
            <person name="Galperin M.Y."/>
            <person name="Jogler C."/>
        </authorList>
    </citation>
    <scope>NUCLEOTIDE SEQUENCE [LARGE SCALE GENOMIC DNA]</scope>
    <source>
        <strain evidence="8 9">I41</strain>
    </source>
</reference>
<dbReference type="PANTHER" id="PTHR42693">
    <property type="entry name" value="ARYLSULFATASE FAMILY MEMBER"/>
    <property type="match status" value="1"/>
</dbReference>
<evidence type="ECO:0000256" key="2">
    <source>
        <dbReference type="ARBA" id="ARBA00022723"/>
    </source>
</evidence>
<feature type="chain" id="PRO_5022140677" evidence="6">
    <location>
        <begin position="27"/>
        <end position="493"/>
    </location>
</feature>
<dbReference type="PROSITE" id="PS00523">
    <property type="entry name" value="SULFATASE_1"/>
    <property type="match status" value="1"/>
</dbReference>
<keyword evidence="2" id="KW-0479">Metal-binding</keyword>
<evidence type="ECO:0000256" key="6">
    <source>
        <dbReference type="SAM" id="SignalP"/>
    </source>
</evidence>
<accession>A0A517TRU7</accession>
<dbReference type="InterPro" id="IPR017850">
    <property type="entry name" value="Alkaline_phosphatase_core_sf"/>
</dbReference>
<keyword evidence="6" id="KW-0732">Signal</keyword>
<proteinExistence type="inferred from homology"/>
<keyword evidence="4" id="KW-0106">Calcium</keyword>
<dbReference type="Proteomes" id="UP000317909">
    <property type="component" value="Chromosome"/>
</dbReference>
<dbReference type="SUPFAM" id="SSF53649">
    <property type="entry name" value="Alkaline phosphatase-like"/>
    <property type="match status" value="1"/>
</dbReference>
<dbReference type="Pfam" id="PF00884">
    <property type="entry name" value="Sulfatase"/>
    <property type="match status" value="2"/>
</dbReference>
<evidence type="ECO:0000313" key="9">
    <source>
        <dbReference type="Proteomes" id="UP000317909"/>
    </source>
</evidence>